<dbReference type="EMBL" id="CASHSV030000002">
    <property type="protein sequence ID" value="CAJ2634851.1"/>
    <property type="molecule type" value="Genomic_DNA"/>
</dbReference>
<evidence type="ECO:0000313" key="2">
    <source>
        <dbReference type="Proteomes" id="UP001177021"/>
    </source>
</evidence>
<accession>A0ACB0IQX1</accession>
<organism evidence="1 2">
    <name type="scientific">Trifolium pratense</name>
    <name type="common">Red clover</name>
    <dbReference type="NCBI Taxonomy" id="57577"/>
    <lineage>
        <taxon>Eukaryota</taxon>
        <taxon>Viridiplantae</taxon>
        <taxon>Streptophyta</taxon>
        <taxon>Embryophyta</taxon>
        <taxon>Tracheophyta</taxon>
        <taxon>Spermatophyta</taxon>
        <taxon>Magnoliopsida</taxon>
        <taxon>eudicotyledons</taxon>
        <taxon>Gunneridae</taxon>
        <taxon>Pentapetalae</taxon>
        <taxon>rosids</taxon>
        <taxon>fabids</taxon>
        <taxon>Fabales</taxon>
        <taxon>Fabaceae</taxon>
        <taxon>Papilionoideae</taxon>
        <taxon>50 kb inversion clade</taxon>
        <taxon>NPAAA clade</taxon>
        <taxon>Hologalegina</taxon>
        <taxon>IRL clade</taxon>
        <taxon>Trifolieae</taxon>
        <taxon>Trifolium</taxon>
    </lineage>
</organism>
<keyword evidence="2" id="KW-1185">Reference proteome</keyword>
<evidence type="ECO:0000313" key="1">
    <source>
        <dbReference type="EMBL" id="CAJ2634851.1"/>
    </source>
</evidence>
<sequence length="1377" mass="155659">MSNTNTSNNILRSILDKEKLSGTNFLDWHRNLRIVLMHEKKLYAIEEPQPNPEDEPAANAPKAQRDAYQKRLDDAMDAKCLMLATMTSELQKQHEDMNAFDMIEHLKTLYQEQARIERFEVSKALFSAKLSEGSLVSPHVLKMIGYVGNLEKLGFPLGNELATDLILQSLPESFNQFVLNFTMSDMEKTLPQLLGMLRQAEQNMKTKGKSNHVLMIGNGNKGKGNKGKGGKGKGKEVAKPKPTPKALKPTGGVAKEGRCFHCNKTGHWKRNCPKYLEDKKNGVESSNSAGIFVIEINLSTSSTWVLDTGCGSHICTNVQGLQRSRGLAKGEVDLRVGNGARVAALAVGVFNLTLPSGLIIQLENCFYVPAISRNIISVSCLDKLGFSFIIKNNCCSIYLNDIFYATAQMSNGLYILDLEMPIYNIDTKRIKPNELNPTYLWHCRLGHINEKRISKLHKDGLLDSFDYESFETCRSCLLGKMTKTPFTGKGERANDHLALIHTDVCGPLNTHARGGFQYFITFTDDYSRYGYIYLMKHKSESFEKFKEFKNEVQNQLGKKIKILRSDRGGEYLSLEFDDYLKECGILSQLTPPGTPQWNGVSERRNRTLLDMVRSMMSHADLPNSFWGHALLTAAYTLNRVPSKTVEKTPYEIWSGKKPHMSYLKIWGCEVYVKRQISTKLEPKSDKCFFVGYPKETKGYHFYNPSEGKVFVARTGVFLEKDFISKGISGRKVDLEEIHDPQSSDTPMEEQEQDAQDVVTENPAHVTQEPRRSNRIRQEPERYGYLISEQGDVLLMDQDEPVTYQEAITGPESEKWLEAMKSEMDSMYTNQVWNLVEAPDGIKPIGCKWVFKKKTDMDGKVQTYKARLVAKGFKQIHGVDYDETFSPVAMIKSIRILLAIAAYYDYEIWQMDVKTAFLNGSLLEDVYMTQPEGFCIPGEAKRICKLQRSIYGLKQASRSWNLRFDETVKQYGFIQNKDEPCVYKKVSGSIVAFLVLYVDDILLIGNDIPTLQQIKTWLGNCFSMKDLGEAAYILGIRIYRDRSQKLLGLSQSTYIDKVLRRFNMHDSKKGFIPMQHGLCLSKTQSPSSKEERDRMSKIPYASAIGSIMYAMICTRPDVSYALSAISRYQSDPGEAHWVAVKNILKYLRRTKDSFLIYGGQEELNVIGYTDASFQTDRDDFRSQSGYVFCINGGAVSWKSSKQDTVADSTTEAEYIAASNAAKEAVWIKKFITELGIFPSIVDPIELFCDNNGAIAQAKEPRSHQKSKHILRRYHLIREIIDRGDVKICRVPTLDNAADPLTKPLAQPKHEGHTRGIGNKGVTFMRIIPMFAYAIVAPYLDSAFMLILTGQCFHALHNGGAVAFYGSASTYRLRISVQS</sequence>
<reference evidence="1" key="1">
    <citation type="submission" date="2023-10" db="EMBL/GenBank/DDBJ databases">
        <authorList>
            <person name="Rodriguez Cubillos JULIANA M."/>
            <person name="De Vega J."/>
        </authorList>
    </citation>
    <scope>NUCLEOTIDE SEQUENCE</scope>
</reference>
<gene>
    <name evidence="1" type="ORF">MILVUS5_LOCUS5653</name>
</gene>
<name>A0ACB0IQX1_TRIPR</name>
<comment type="caution">
    <text evidence="1">The sequence shown here is derived from an EMBL/GenBank/DDBJ whole genome shotgun (WGS) entry which is preliminary data.</text>
</comment>
<proteinExistence type="predicted"/>
<protein>
    <submittedName>
        <fullName evidence="1">Uncharacterized protein</fullName>
    </submittedName>
</protein>
<dbReference type="Proteomes" id="UP001177021">
    <property type="component" value="Unassembled WGS sequence"/>
</dbReference>